<name>A0A069D559_9BACE</name>
<accession>A0A069D559</accession>
<organism evidence="1 2">
    <name type="scientific">Bacteroides graminisolvens DSM 19988 = JCM 15093</name>
    <dbReference type="NCBI Taxonomy" id="1121097"/>
    <lineage>
        <taxon>Bacteria</taxon>
        <taxon>Pseudomonadati</taxon>
        <taxon>Bacteroidota</taxon>
        <taxon>Bacteroidia</taxon>
        <taxon>Bacteroidales</taxon>
        <taxon>Bacteroidaceae</taxon>
        <taxon>Bacteroides</taxon>
    </lineage>
</organism>
<dbReference type="eggNOG" id="COG3723">
    <property type="taxonomic scope" value="Bacteria"/>
</dbReference>
<dbReference type="OrthoDB" id="797187at2"/>
<dbReference type="GO" id="GO:0003677">
    <property type="term" value="F:DNA binding"/>
    <property type="evidence" value="ECO:0007669"/>
    <property type="project" value="InterPro"/>
</dbReference>
<dbReference type="EMBL" id="BAJS01000021">
    <property type="protein sequence ID" value="GAK37470.1"/>
    <property type="molecule type" value="Genomic_DNA"/>
</dbReference>
<dbReference type="RefSeq" id="WP_024997130.1">
    <property type="nucleotide sequence ID" value="NZ_ATZI01000010.1"/>
</dbReference>
<dbReference type="Proteomes" id="UP000027601">
    <property type="component" value="Unassembled WGS sequence"/>
</dbReference>
<proteinExistence type="predicted"/>
<evidence type="ECO:0000313" key="1">
    <source>
        <dbReference type="EMBL" id="GAK37470.1"/>
    </source>
</evidence>
<dbReference type="AlphaFoldDB" id="A0A069D559"/>
<dbReference type="GO" id="GO:0006259">
    <property type="term" value="P:DNA metabolic process"/>
    <property type="evidence" value="ECO:0007669"/>
    <property type="project" value="InterPro"/>
</dbReference>
<comment type="caution">
    <text evidence="1">The sequence shown here is derived from an EMBL/GenBank/DDBJ whole genome shotgun (WGS) entry which is preliminary data.</text>
</comment>
<dbReference type="Pfam" id="PF03837">
    <property type="entry name" value="RecT"/>
    <property type="match status" value="1"/>
</dbReference>
<dbReference type="InterPro" id="IPR018330">
    <property type="entry name" value="RecT_fam"/>
</dbReference>
<gene>
    <name evidence="1" type="ORF">JCM15093_2722</name>
</gene>
<reference evidence="1 2" key="1">
    <citation type="journal article" date="2015" name="Microbes Environ.">
        <title>Distribution and evolution of nitrogen fixation genes in the phylum bacteroidetes.</title>
        <authorList>
            <person name="Inoue J."/>
            <person name="Oshima K."/>
            <person name="Suda W."/>
            <person name="Sakamoto M."/>
            <person name="Iino T."/>
            <person name="Noda S."/>
            <person name="Hongoh Y."/>
            <person name="Hattori M."/>
            <person name="Ohkuma M."/>
        </authorList>
    </citation>
    <scope>NUCLEOTIDE SEQUENCE [LARGE SCALE GENOMIC DNA]</scope>
    <source>
        <strain evidence="1 2">JCM 15093</strain>
    </source>
</reference>
<evidence type="ECO:0000313" key="2">
    <source>
        <dbReference type="Proteomes" id="UP000027601"/>
    </source>
</evidence>
<dbReference type="STRING" id="1121097.GCA_000428125_02320"/>
<sequence length="315" mass="35536">MSNAIQVKLEDLNSLPATKIVENENVEKKFIQMYNAIWGSQMGEQVYHKEVFNFQKLLRESPAVAECSKMSLYGCFLDMAVNGLSLDNTSHPHCYLIPRNVKTGHKDESGRDVYEKRASVSVTGYGELMMRMRAGQIRYADNPVIVYEGDIFSISLDNGVKKITYSAAIPRKSNKVIGAFIRIVRCDGSEDYQWLLEGDIQRLAKFSAKNNSYYKNGQRVEGKANDLYYSQDGGIDPGFLENKMIKHAFDAYPKVRTGQYTIMQSQEEEAVIDYGIETGEGTDDYSKTPFGEDKQLEAPVPVQVEVTEADENEGF</sequence>
<protein>
    <submittedName>
        <fullName evidence="1">Uncharacterized protein</fullName>
    </submittedName>
</protein>
<keyword evidence="2" id="KW-1185">Reference proteome</keyword>